<evidence type="ECO:0000256" key="2">
    <source>
        <dbReference type="ARBA" id="ARBA00007336"/>
    </source>
</evidence>
<sequence>METEEERPICDEEGLLQKLEELKYEPPPGMRRVPFVETLAIVADPTLGGGGDKQQQQQQQQQQKQKETIGVADDIKREAFFVQQVQHTVPIALARLRALGLQFTRPEDFLAEMLKTDQQMGRIRARIEEEQQQQQQFIEKMNPQCSSKLAAQYSRGMQAERL</sequence>
<keyword evidence="8" id="KW-1185">Reference proteome</keyword>
<evidence type="ECO:0000256" key="6">
    <source>
        <dbReference type="SAM" id="MobiDB-lite"/>
    </source>
</evidence>
<accession>U6KLW5</accession>
<dbReference type="GO" id="GO:0034399">
    <property type="term" value="C:nuclear periphery"/>
    <property type="evidence" value="ECO:0007669"/>
    <property type="project" value="TreeGrafter"/>
</dbReference>
<evidence type="ECO:0000256" key="5">
    <source>
        <dbReference type="ARBA" id="ARBA00023242"/>
    </source>
</evidence>
<dbReference type="RefSeq" id="XP_037878721.1">
    <property type="nucleotide sequence ID" value="XM_038022867.1"/>
</dbReference>
<dbReference type="PANTHER" id="PTHR13028">
    <property type="entry name" value="RRNA PROCESSING PROTEIN EBNA1-BINDING PROTEIN-RELATED"/>
    <property type="match status" value="1"/>
</dbReference>
<gene>
    <name evidence="7" type="ORF">EMH_0085310</name>
</gene>
<dbReference type="EMBL" id="HG735978">
    <property type="protein sequence ID" value="CDJ36433.1"/>
    <property type="molecule type" value="Genomic_DNA"/>
</dbReference>
<dbReference type="GO" id="GO:0006364">
    <property type="term" value="P:rRNA processing"/>
    <property type="evidence" value="ECO:0007669"/>
    <property type="project" value="TreeGrafter"/>
</dbReference>
<proteinExistence type="inferred from homology"/>
<dbReference type="Proteomes" id="UP000030744">
    <property type="component" value="Unassembled WGS sequence"/>
</dbReference>
<evidence type="ECO:0000256" key="1">
    <source>
        <dbReference type="ARBA" id="ARBA00004604"/>
    </source>
</evidence>
<feature type="region of interest" description="Disordered" evidence="6">
    <location>
        <begin position="44"/>
        <end position="68"/>
    </location>
</feature>
<dbReference type="AlphaFoldDB" id="U6KLW5"/>
<evidence type="ECO:0000256" key="3">
    <source>
        <dbReference type="ARBA" id="ARBA00022517"/>
    </source>
</evidence>
<name>U6KLW5_9EIME</name>
<reference evidence="7" key="2">
    <citation type="submission" date="2013-10" db="EMBL/GenBank/DDBJ databases">
        <authorList>
            <person name="Aslett M."/>
        </authorList>
    </citation>
    <scope>NUCLEOTIDE SEQUENCE [LARGE SCALE GENOMIC DNA]</scope>
    <source>
        <strain evidence="7">Houghton</strain>
    </source>
</reference>
<keyword evidence="3" id="KW-0690">Ribosome biogenesis</keyword>
<dbReference type="GO" id="GO:0042273">
    <property type="term" value="P:ribosomal large subunit biogenesis"/>
    <property type="evidence" value="ECO:0007669"/>
    <property type="project" value="TreeGrafter"/>
</dbReference>
<reference evidence="7" key="1">
    <citation type="submission" date="2013-10" db="EMBL/GenBank/DDBJ databases">
        <title>Genomic analysis of the causative agents of coccidiosis in chickens.</title>
        <authorList>
            <person name="Reid A.J."/>
            <person name="Blake D."/>
            <person name="Billington K."/>
            <person name="Browne H."/>
            <person name="Dunn M."/>
            <person name="Hung S."/>
            <person name="Kawahara F."/>
            <person name="Miranda-Saavedra D."/>
            <person name="Mourier T."/>
            <person name="Nagra H."/>
            <person name="Otto T.D."/>
            <person name="Rawlings N."/>
            <person name="Sanchez A."/>
            <person name="Sanders M."/>
            <person name="Subramaniam C."/>
            <person name="Tay Y."/>
            <person name="Dear P."/>
            <person name="Doerig C."/>
            <person name="Gruber A."/>
            <person name="Parkinson J."/>
            <person name="Shirley M."/>
            <person name="Wan K.L."/>
            <person name="Berriman M."/>
            <person name="Tomley F."/>
            <person name="Pain A."/>
        </authorList>
    </citation>
    <scope>NUCLEOTIDE SEQUENCE [LARGE SCALE GENOMIC DNA]</scope>
    <source>
        <strain evidence="7">Houghton</strain>
    </source>
</reference>
<dbReference type="GeneID" id="60404408"/>
<evidence type="ECO:0000256" key="4">
    <source>
        <dbReference type="ARBA" id="ARBA00023054"/>
    </source>
</evidence>
<organism evidence="7 8">
    <name type="scientific">Eimeria mitis</name>
    <dbReference type="NCBI Taxonomy" id="44415"/>
    <lineage>
        <taxon>Eukaryota</taxon>
        <taxon>Sar</taxon>
        <taxon>Alveolata</taxon>
        <taxon>Apicomplexa</taxon>
        <taxon>Conoidasida</taxon>
        <taxon>Coccidia</taxon>
        <taxon>Eucoccidiorida</taxon>
        <taxon>Eimeriorina</taxon>
        <taxon>Eimeriidae</taxon>
        <taxon>Eimeria</taxon>
    </lineage>
</organism>
<comment type="subcellular location">
    <subcellularLocation>
        <location evidence="1">Nucleus</location>
        <location evidence="1">Nucleolus</location>
    </subcellularLocation>
</comment>
<evidence type="ECO:0000313" key="8">
    <source>
        <dbReference type="Proteomes" id="UP000030744"/>
    </source>
</evidence>
<dbReference type="Pfam" id="PF05890">
    <property type="entry name" value="Ebp2"/>
    <property type="match status" value="1"/>
</dbReference>
<keyword evidence="5" id="KW-0539">Nucleus</keyword>
<dbReference type="VEuPathDB" id="ToxoDB:EMH_0085310"/>
<dbReference type="GO" id="GO:0030687">
    <property type="term" value="C:preribosome, large subunit precursor"/>
    <property type="evidence" value="ECO:0007669"/>
    <property type="project" value="TreeGrafter"/>
</dbReference>
<keyword evidence="4" id="KW-0175">Coiled coil</keyword>
<dbReference type="PANTHER" id="PTHR13028:SF0">
    <property type="entry name" value="RRNA-PROCESSING PROTEIN EBP2-RELATED"/>
    <property type="match status" value="1"/>
</dbReference>
<protein>
    <submittedName>
        <fullName evidence="7">Uncharacterized protein</fullName>
    </submittedName>
</protein>
<comment type="similarity">
    <text evidence="2">Belongs to the EBP2 family.</text>
</comment>
<feature type="compositionally biased region" description="Low complexity" evidence="6">
    <location>
        <begin position="53"/>
        <end position="63"/>
    </location>
</feature>
<dbReference type="InterPro" id="IPR008610">
    <property type="entry name" value="Ebp2"/>
</dbReference>
<evidence type="ECO:0000313" key="7">
    <source>
        <dbReference type="EMBL" id="CDJ36433.1"/>
    </source>
</evidence>
<dbReference type="GO" id="GO:0005730">
    <property type="term" value="C:nucleolus"/>
    <property type="evidence" value="ECO:0007669"/>
    <property type="project" value="UniProtKB-SubCell"/>
</dbReference>
<dbReference type="OrthoDB" id="348234at2759"/>